<keyword evidence="6 8" id="KW-0443">Lipid metabolism</keyword>
<keyword evidence="2 8" id="KW-0596">Phosphopantetheine</keyword>
<evidence type="ECO:0000256" key="1">
    <source>
        <dbReference type="ARBA" id="ARBA00003180"/>
    </source>
</evidence>
<dbReference type="NCBIfam" id="NF002148">
    <property type="entry name" value="PRK00982.1-2"/>
    <property type="match status" value="1"/>
</dbReference>
<dbReference type="RefSeq" id="WP_033099762.1">
    <property type="nucleotide sequence ID" value="NZ_JACEIP010000026.1"/>
</dbReference>
<evidence type="ECO:0000256" key="5">
    <source>
        <dbReference type="ARBA" id="ARBA00022832"/>
    </source>
</evidence>
<dbReference type="HAMAP" id="MF_01217">
    <property type="entry name" value="Acyl_carrier"/>
    <property type="match status" value="1"/>
</dbReference>
<protein>
    <recommendedName>
        <fullName evidence="8 9">Acyl carrier protein</fullName>
        <shortName evidence="8">ACP</shortName>
    </recommendedName>
</protein>
<dbReference type="EMBL" id="JACEIP010000026">
    <property type="protein sequence ID" value="MBA4544030.1"/>
    <property type="molecule type" value="Genomic_DNA"/>
</dbReference>
<dbReference type="FunFam" id="1.10.1200.10:FF:000001">
    <property type="entry name" value="Acyl carrier protein"/>
    <property type="match status" value="1"/>
</dbReference>
<dbReference type="OrthoDB" id="9804551at2"/>
<comment type="caution">
    <text evidence="12">The sequence shown here is derived from an EMBL/GenBank/DDBJ whole genome shotgun (WGS) entry which is preliminary data.</text>
</comment>
<evidence type="ECO:0000259" key="11">
    <source>
        <dbReference type="PROSITE" id="PS50075"/>
    </source>
</evidence>
<dbReference type="GO" id="GO:0000035">
    <property type="term" value="F:acyl binding"/>
    <property type="evidence" value="ECO:0007669"/>
    <property type="project" value="TreeGrafter"/>
</dbReference>
<comment type="pathway">
    <text evidence="8 10">Lipid metabolism; fatty acid biosynthesis.</text>
</comment>
<evidence type="ECO:0000256" key="9">
    <source>
        <dbReference type="NCBIfam" id="TIGR00517"/>
    </source>
</evidence>
<dbReference type="UniPathway" id="UPA00094"/>
<dbReference type="PROSITE" id="PS00012">
    <property type="entry name" value="PHOSPHOPANTETHEINE"/>
    <property type="match status" value="1"/>
</dbReference>
<organism evidence="12 13">
    <name type="scientific">Thermoactinomyces daqus</name>
    <dbReference type="NCBI Taxonomy" id="1329516"/>
    <lineage>
        <taxon>Bacteria</taxon>
        <taxon>Bacillati</taxon>
        <taxon>Bacillota</taxon>
        <taxon>Bacilli</taxon>
        <taxon>Bacillales</taxon>
        <taxon>Thermoactinomycetaceae</taxon>
        <taxon>Thermoactinomyces</taxon>
    </lineage>
</organism>
<dbReference type="PROSITE" id="PS50075">
    <property type="entry name" value="CARRIER"/>
    <property type="match status" value="1"/>
</dbReference>
<accession>A0A7W1XCC8</accession>
<dbReference type="SUPFAM" id="SSF47336">
    <property type="entry name" value="ACP-like"/>
    <property type="match status" value="1"/>
</dbReference>
<keyword evidence="8" id="KW-0963">Cytoplasm</keyword>
<dbReference type="NCBIfam" id="NF002151">
    <property type="entry name" value="PRK00982.1-5"/>
    <property type="match status" value="1"/>
</dbReference>
<sequence>MADTLERVKKIVVERLNVDPSEVTMEASIKDDLGADSLDVVDLIMELEDEFDMEISDEEAEKISTVGDVVDYINKHK</sequence>
<comment type="PTM">
    <text evidence="10">4'-phosphopantetheine is transferred from CoA to a specific serine of apo-ACP by acpS.</text>
</comment>
<dbReference type="NCBIfam" id="NF002150">
    <property type="entry name" value="PRK00982.1-4"/>
    <property type="match status" value="1"/>
</dbReference>
<evidence type="ECO:0000256" key="8">
    <source>
        <dbReference type="HAMAP-Rule" id="MF_01217"/>
    </source>
</evidence>
<keyword evidence="5 8" id="KW-0276">Fatty acid metabolism</keyword>
<keyword evidence="7 8" id="KW-0275">Fatty acid biosynthesis</keyword>
<dbReference type="Gene3D" id="1.10.1200.10">
    <property type="entry name" value="ACP-like"/>
    <property type="match status" value="1"/>
</dbReference>
<dbReference type="PANTHER" id="PTHR20863:SF76">
    <property type="entry name" value="CARRIER DOMAIN-CONTAINING PROTEIN"/>
    <property type="match status" value="1"/>
</dbReference>
<proteinExistence type="inferred from homology"/>
<keyword evidence="3 8" id="KW-0444">Lipid biosynthesis</keyword>
<evidence type="ECO:0000256" key="6">
    <source>
        <dbReference type="ARBA" id="ARBA00023098"/>
    </source>
</evidence>
<feature type="domain" description="Carrier" evidence="11">
    <location>
        <begin position="2"/>
        <end position="77"/>
    </location>
</feature>
<evidence type="ECO:0000256" key="4">
    <source>
        <dbReference type="ARBA" id="ARBA00022553"/>
    </source>
</evidence>
<comment type="PTM">
    <text evidence="8">4'-phosphopantetheine is transferred from CoA to a specific serine of apo-ACP by AcpS. This modification is essential for activity because fatty acids are bound in thioester linkage to the sulfhydryl of the prosthetic group.</text>
</comment>
<dbReference type="InterPro" id="IPR009081">
    <property type="entry name" value="PP-bd_ACP"/>
</dbReference>
<comment type="subcellular location">
    <subcellularLocation>
        <location evidence="8">Cytoplasm</location>
    </subcellularLocation>
</comment>
<comment type="function">
    <text evidence="1 8 10">Carrier of the growing fatty acid chain in fatty acid biosynthesis.</text>
</comment>
<dbReference type="InterPro" id="IPR036736">
    <property type="entry name" value="ACP-like_sf"/>
</dbReference>
<evidence type="ECO:0000256" key="3">
    <source>
        <dbReference type="ARBA" id="ARBA00022516"/>
    </source>
</evidence>
<keyword evidence="13" id="KW-1185">Reference proteome</keyword>
<evidence type="ECO:0000313" key="12">
    <source>
        <dbReference type="EMBL" id="MBA4544030.1"/>
    </source>
</evidence>
<comment type="similarity">
    <text evidence="8">Belongs to the acyl carrier protein (ACP) family.</text>
</comment>
<dbReference type="Proteomes" id="UP000530514">
    <property type="component" value="Unassembled WGS sequence"/>
</dbReference>
<gene>
    <name evidence="8 12" type="primary">acpP</name>
    <name evidence="12" type="ORF">H1164_14175</name>
</gene>
<dbReference type="GO" id="GO:0009245">
    <property type="term" value="P:lipid A biosynthetic process"/>
    <property type="evidence" value="ECO:0007669"/>
    <property type="project" value="TreeGrafter"/>
</dbReference>
<dbReference type="NCBIfam" id="TIGR00517">
    <property type="entry name" value="acyl_carrier"/>
    <property type="match status" value="1"/>
</dbReference>
<dbReference type="InterPro" id="IPR003231">
    <property type="entry name" value="ACP"/>
</dbReference>
<dbReference type="GO" id="GO:0000036">
    <property type="term" value="F:acyl carrier activity"/>
    <property type="evidence" value="ECO:0007669"/>
    <property type="project" value="UniProtKB-UniRule"/>
</dbReference>
<dbReference type="GO" id="GO:0005829">
    <property type="term" value="C:cytosol"/>
    <property type="evidence" value="ECO:0007669"/>
    <property type="project" value="TreeGrafter"/>
</dbReference>
<evidence type="ECO:0000256" key="2">
    <source>
        <dbReference type="ARBA" id="ARBA00022450"/>
    </source>
</evidence>
<evidence type="ECO:0000313" key="13">
    <source>
        <dbReference type="Proteomes" id="UP000530514"/>
    </source>
</evidence>
<dbReference type="Pfam" id="PF00550">
    <property type="entry name" value="PP-binding"/>
    <property type="match status" value="1"/>
</dbReference>
<dbReference type="NCBIfam" id="NF002149">
    <property type="entry name" value="PRK00982.1-3"/>
    <property type="match status" value="1"/>
</dbReference>
<reference evidence="12 13" key="1">
    <citation type="submission" date="2020-07" db="EMBL/GenBank/DDBJ databases">
        <authorList>
            <person name="Feng H."/>
        </authorList>
    </citation>
    <scope>NUCLEOTIDE SEQUENCE [LARGE SCALE GENOMIC DNA]</scope>
    <source>
        <strain evidence="13">s-11</strain>
    </source>
</reference>
<keyword evidence="4 8" id="KW-0597">Phosphoprotein</keyword>
<dbReference type="AlphaFoldDB" id="A0A7W1XCC8"/>
<evidence type="ECO:0000256" key="7">
    <source>
        <dbReference type="ARBA" id="ARBA00023160"/>
    </source>
</evidence>
<dbReference type="InterPro" id="IPR006162">
    <property type="entry name" value="Ppantetheine_attach_site"/>
</dbReference>
<dbReference type="GO" id="GO:0016020">
    <property type="term" value="C:membrane"/>
    <property type="evidence" value="ECO:0007669"/>
    <property type="project" value="GOC"/>
</dbReference>
<evidence type="ECO:0000256" key="10">
    <source>
        <dbReference type="RuleBase" id="RU003545"/>
    </source>
</evidence>
<dbReference type="PANTHER" id="PTHR20863">
    <property type="entry name" value="ACYL CARRIER PROTEIN"/>
    <property type="match status" value="1"/>
</dbReference>
<feature type="modified residue" description="O-(pantetheine 4'-phosphoryl)serine" evidence="8">
    <location>
        <position position="37"/>
    </location>
</feature>
<name>A0A7W1XCC8_9BACL</name>